<feature type="transmembrane region" description="Helical" evidence="4">
    <location>
        <begin position="277"/>
        <end position="296"/>
    </location>
</feature>
<dbReference type="GO" id="GO:0043709">
    <property type="term" value="P:cell adhesion involved in single-species biofilm formation"/>
    <property type="evidence" value="ECO:0007669"/>
    <property type="project" value="TreeGrafter"/>
</dbReference>
<feature type="chain" id="PRO_5012234371" description="diguanylate cyclase" evidence="5">
    <location>
        <begin position="25"/>
        <end position="756"/>
    </location>
</feature>
<protein>
    <recommendedName>
        <fullName evidence="2">diguanylate cyclase</fullName>
        <ecNumber evidence="2">2.7.7.65</ecNumber>
    </recommendedName>
</protein>
<keyword evidence="4" id="KW-1133">Transmembrane helix</keyword>
<keyword evidence="5" id="KW-0732">Signal</keyword>
<feature type="transmembrane region" description="Helical" evidence="4">
    <location>
        <begin position="333"/>
        <end position="356"/>
    </location>
</feature>
<dbReference type="Gene3D" id="3.30.70.270">
    <property type="match status" value="1"/>
</dbReference>
<dbReference type="Proteomes" id="UP000189339">
    <property type="component" value="Unassembled WGS sequence"/>
</dbReference>
<dbReference type="SMART" id="SM00267">
    <property type="entry name" value="GGDEF"/>
    <property type="match status" value="1"/>
</dbReference>
<dbReference type="InterPro" id="IPR050469">
    <property type="entry name" value="Diguanylate_Cyclase"/>
</dbReference>
<dbReference type="InterPro" id="IPR000160">
    <property type="entry name" value="GGDEF_dom"/>
</dbReference>
<dbReference type="STRING" id="135739.BTO32_03740"/>
<evidence type="ECO:0000259" key="6">
    <source>
        <dbReference type="PROSITE" id="PS50887"/>
    </source>
</evidence>
<keyword evidence="4" id="KW-0472">Membrane</keyword>
<feature type="transmembrane region" description="Helical" evidence="4">
    <location>
        <begin position="362"/>
        <end position="379"/>
    </location>
</feature>
<keyword evidence="4" id="KW-0812">Transmembrane</keyword>
<keyword evidence="8" id="KW-1185">Reference proteome</keyword>
<evidence type="ECO:0000313" key="7">
    <source>
        <dbReference type="EMBL" id="ONF44856.1"/>
    </source>
</evidence>
<feature type="transmembrane region" description="Helical" evidence="4">
    <location>
        <begin position="302"/>
        <end position="321"/>
    </location>
</feature>
<feature type="transmembrane region" description="Helical" evidence="4">
    <location>
        <begin position="185"/>
        <end position="203"/>
    </location>
</feature>
<sequence length="756" mass="83806">MERRPGLLIWFLPAWLLLCLSAQAYGHTGAQALDQGWEYRWGDSPFTADGVPEWVLEDAPEQWHAIDFPSNPPGRDGRRHAWFRITLPEGEWQAPVLYIYSVDIIVQVWFRGQKLYQYGHFDAEGQGAFEGWPWHAIELPAGYENEPIYFRVYSNYTDIGLWGEVAILDKPDLILNILNTSMESLVIAGVSILIALISLVFAATQTDRRGFASIALFALASAVMLVAESQASLLIAYQPLMWDYLAAGSYYLIPVAMALLLEQWLRQPGSRLLNWIWKLHLVFLCGALGLPLAGWLDLSSTFPVFDGLFLVSLLLMGVVAIRHYRSLSREQQVILVAYGLYAGLLVADMAVAHGVVPWERIPVSWGALAFSVAVVSVSIRQYSRAHKDLAALNLSLERQVAERTARAEALALREQDRARQLLLESHKARKLADVISDLQDCKGVTQGLDALVRSLPALCQPMRGAFYRRVAPDRFERVSRWGGADADFPDILGGDTPVPLPTESEWAVPGRATGDGPSRPVVHCFWLNVESASAGSVTEGILLVQPEPGLETPQAVGLSQTLASLQQFLDKIGITLSGILLREDLARFSYEDALTGLRNRRYFDELFHHESAVAQRSGHALSLLMVDIDHFKSFNDTYGHEAGDQVLRLVASLLREQFRESDTVCRYGGEEFVVMMPRASLGEALDKAEALRGSIARVPVMDKGVDLGRITISVGVATWPESTEVFASLLRESDAALYRAKSEGRNRVVAAAVPEL</sequence>
<dbReference type="CDD" id="cd01949">
    <property type="entry name" value="GGDEF"/>
    <property type="match status" value="1"/>
</dbReference>
<feature type="domain" description="GGDEF" evidence="6">
    <location>
        <begin position="619"/>
        <end position="753"/>
    </location>
</feature>
<dbReference type="InterPro" id="IPR043128">
    <property type="entry name" value="Rev_trsase/Diguanyl_cyclase"/>
</dbReference>
<dbReference type="FunFam" id="3.30.70.270:FF:000001">
    <property type="entry name" value="Diguanylate cyclase domain protein"/>
    <property type="match status" value="1"/>
</dbReference>
<evidence type="ECO:0000256" key="2">
    <source>
        <dbReference type="ARBA" id="ARBA00012528"/>
    </source>
</evidence>
<comment type="cofactor">
    <cofactor evidence="1">
        <name>Mg(2+)</name>
        <dbReference type="ChEBI" id="CHEBI:18420"/>
    </cofactor>
</comment>
<dbReference type="PROSITE" id="PS50887">
    <property type="entry name" value="GGDEF"/>
    <property type="match status" value="1"/>
</dbReference>
<dbReference type="RefSeq" id="WP_076723105.1">
    <property type="nucleotide sequence ID" value="NZ_MSCW01000002.1"/>
</dbReference>
<feature type="transmembrane region" description="Helical" evidence="4">
    <location>
        <begin position="210"/>
        <end position="227"/>
    </location>
</feature>
<dbReference type="PANTHER" id="PTHR45138">
    <property type="entry name" value="REGULATORY COMPONENTS OF SENSORY TRANSDUCTION SYSTEM"/>
    <property type="match status" value="1"/>
</dbReference>
<dbReference type="AlphaFoldDB" id="A0A1V2DWS2"/>
<evidence type="ECO:0000256" key="3">
    <source>
        <dbReference type="ARBA" id="ARBA00034247"/>
    </source>
</evidence>
<comment type="caution">
    <text evidence="7">The sequence shown here is derived from an EMBL/GenBank/DDBJ whole genome shotgun (WGS) entry which is preliminary data.</text>
</comment>
<evidence type="ECO:0000256" key="5">
    <source>
        <dbReference type="SAM" id="SignalP"/>
    </source>
</evidence>
<name>A0A1V2DWS2_9GAMM</name>
<gene>
    <name evidence="7" type="ORF">BTO32_03740</name>
</gene>
<evidence type="ECO:0000256" key="1">
    <source>
        <dbReference type="ARBA" id="ARBA00001946"/>
    </source>
</evidence>
<comment type="catalytic activity">
    <reaction evidence="3">
        <text>2 GTP = 3',3'-c-di-GMP + 2 diphosphate</text>
        <dbReference type="Rhea" id="RHEA:24898"/>
        <dbReference type="ChEBI" id="CHEBI:33019"/>
        <dbReference type="ChEBI" id="CHEBI:37565"/>
        <dbReference type="ChEBI" id="CHEBI:58805"/>
        <dbReference type="EC" id="2.7.7.65"/>
    </reaction>
</comment>
<dbReference type="InterPro" id="IPR029787">
    <property type="entry name" value="Nucleotide_cyclase"/>
</dbReference>
<accession>A0A1V2DWS2</accession>
<proteinExistence type="predicted"/>
<reference evidence="7 8" key="1">
    <citation type="submission" date="2016-12" db="EMBL/GenBank/DDBJ databases">
        <title>Marinobacter lutaoensis whole genome sequencing.</title>
        <authorList>
            <person name="Verma A."/>
            <person name="Krishnamurthi S."/>
        </authorList>
    </citation>
    <scope>NUCLEOTIDE SEQUENCE [LARGE SCALE GENOMIC DNA]</scope>
    <source>
        <strain evidence="7 8">T5054</strain>
    </source>
</reference>
<evidence type="ECO:0000313" key="8">
    <source>
        <dbReference type="Proteomes" id="UP000189339"/>
    </source>
</evidence>
<feature type="signal peptide" evidence="5">
    <location>
        <begin position="1"/>
        <end position="24"/>
    </location>
</feature>
<dbReference type="Pfam" id="PF00990">
    <property type="entry name" value="GGDEF"/>
    <property type="match status" value="1"/>
</dbReference>
<dbReference type="SUPFAM" id="SSF55073">
    <property type="entry name" value="Nucleotide cyclase"/>
    <property type="match status" value="1"/>
</dbReference>
<dbReference type="EC" id="2.7.7.65" evidence="2"/>
<dbReference type="GO" id="GO:1902201">
    <property type="term" value="P:negative regulation of bacterial-type flagellum-dependent cell motility"/>
    <property type="evidence" value="ECO:0007669"/>
    <property type="project" value="TreeGrafter"/>
</dbReference>
<feature type="transmembrane region" description="Helical" evidence="4">
    <location>
        <begin position="247"/>
        <end position="265"/>
    </location>
</feature>
<dbReference type="GO" id="GO:0005886">
    <property type="term" value="C:plasma membrane"/>
    <property type="evidence" value="ECO:0007669"/>
    <property type="project" value="TreeGrafter"/>
</dbReference>
<dbReference type="EMBL" id="MSCW01000002">
    <property type="protein sequence ID" value="ONF44856.1"/>
    <property type="molecule type" value="Genomic_DNA"/>
</dbReference>
<evidence type="ECO:0000256" key="4">
    <source>
        <dbReference type="SAM" id="Phobius"/>
    </source>
</evidence>
<dbReference type="NCBIfam" id="TIGR00254">
    <property type="entry name" value="GGDEF"/>
    <property type="match status" value="1"/>
</dbReference>
<organism evidence="7 8">
    <name type="scientific">Marinobacter lutaoensis</name>
    <dbReference type="NCBI Taxonomy" id="135739"/>
    <lineage>
        <taxon>Bacteria</taxon>
        <taxon>Pseudomonadati</taxon>
        <taxon>Pseudomonadota</taxon>
        <taxon>Gammaproteobacteria</taxon>
        <taxon>Pseudomonadales</taxon>
        <taxon>Marinobacteraceae</taxon>
        <taxon>Marinobacter</taxon>
    </lineage>
</organism>
<dbReference type="GO" id="GO:0052621">
    <property type="term" value="F:diguanylate cyclase activity"/>
    <property type="evidence" value="ECO:0007669"/>
    <property type="project" value="UniProtKB-EC"/>
</dbReference>
<dbReference type="PANTHER" id="PTHR45138:SF9">
    <property type="entry name" value="DIGUANYLATE CYCLASE DGCM-RELATED"/>
    <property type="match status" value="1"/>
</dbReference>